<dbReference type="FunFam" id="1.25.40.10:FF:000158">
    <property type="entry name" value="pentatricopeptide repeat-containing protein At2g33680"/>
    <property type="match status" value="1"/>
</dbReference>
<feature type="repeat" description="PPR" evidence="2">
    <location>
        <begin position="343"/>
        <end position="377"/>
    </location>
</feature>
<dbReference type="AlphaFoldDB" id="A0A7C8YBM7"/>
<protein>
    <submittedName>
        <fullName evidence="3">Uncharacterized protein</fullName>
    </submittedName>
</protein>
<dbReference type="NCBIfam" id="TIGR00756">
    <property type="entry name" value="PPR"/>
    <property type="match status" value="2"/>
</dbReference>
<dbReference type="Pfam" id="PF01535">
    <property type="entry name" value="PPR"/>
    <property type="match status" value="2"/>
</dbReference>
<dbReference type="InterPro" id="IPR046848">
    <property type="entry name" value="E_motif"/>
</dbReference>
<feature type="repeat" description="PPR" evidence="2">
    <location>
        <begin position="241"/>
        <end position="275"/>
    </location>
</feature>
<dbReference type="PANTHER" id="PTHR24015">
    <property type="entry name" value="OS07G0578800 PROTEIN-RELATED"/>
    <property type="match status" value="1"/>
</dbReference>
<dbReference type="PROSITE" id="PS51375">
    <property type="entry name" value="PPR"/>
    <property type="match status" value="4"/>
</dbReference>
<keyword evidence="1" id="KW-0677">Repeat</keyword>
<dbReference type="GO" id="GO:0009451">
    <property type="term" value="P:RNA modification"/>
    <property type="evidence" value="ECO:0007669"/>
    <property type="project" value="InterPro"/>
</dbReference>
<organism evidence="3">
    <name type="scientific">Opuntia streptacantha</name>
    <name type="common">Prickly pear cactus</name>
    <name type="synonym">Opuntia cardona</name>
    <dbReference type="NCBI Taxonomy" id="393608"/>
    <lineage>
        <taxon>Eukaryota</taxon>
        <taxon>Viridiplantae</taxon>
        <taxon>Streptophyta</taxon>
        <taxon>Embryophyta</taxon>
        <taxon>Tracheophyta</taxon>
        <taxon>Spermatophyta</taxon>
        <taxon>Magnoliopsida</taxon>
        <taxon>eudicotyledons</taxon>
        <taxon>Gunneridae</taxon>
        <taxon>Pentapetalae</taxon>
        <taxon>Caryophyllales</taxon>
        <taxon>Cactineae</taxon>
        <taxon>Cactaceae</taxon>
        <taxon>Opuntioideae</taxon>
        <taxon>Opuntia</taxon>
    </lineage>
</organism>
<dbReference type="GO" id="GO:0099402">
    <property type="term" value="P:plant organ development"/>
    <property type="evidence" value="ECO:0007669"/>
    <property type="project" value="UniProtKB-ARBA"/>
</dbReference>
<dbReference type="FunFam" id="1.25.40.10:FF:001103">
    <property type="entry name" value="Glycerol-3-phosphate dehydrogenase [NAD(+)]"/>
    <property type="match status" value="1"/>
</dbReference>
<evidence type="ECO:0000313" key="3">
    <source>
        <dbReference type="EMBL" id="MBA4614331.1"/>
    </source>
</evidence>
<sequence>MSFGQPNVVLQNHIINMYGKCGSLRDAQMVFDVMPERNAVSWSSLIAGYSQNQQEKTAMTLYLEMLRSGFIPDNYTLGSVIRASTSTGDINLGRQLHTHVAKSTSDSCLVVHNALISMYTKFGQIVDASTIFSRISYKDLTSWGSMISGLSQLGFAIESLHCFKEMLHCGDYIPNEFIFGGTISACSSLLQPEYGRQIHGVCMKSGFGNDVFVGCSLTDMYAKCGFVDSAKAIFGQIECPDIVSWNSIITGLAYHGNACEALSFLSKMRYAGLFPDDITIRSVLCACTSSSVLHTGEQLHCYIIKTGFNYEIPVCNTLLMMYTKCSSLQYVFNIFKEFRDKADLVSWNALLTACLAHYQPEAVFCLFNEMNNHHYQPDHITLSNLLKACAQLTSLETGKQVHSYALKVGLEFDNTVANGLLDLYTKCGVLRSARTLFVCMESTDVVPWSTLIVGYAQSGHGEEALSLFNRMIDLGVSPNEVTFVGVLGACSHIGLVKEGWQFYKTMESRYGVVPTREHCSCLVDMLARAGLLMEAEDFIKQLTFEPDIVVWKTLLSACRTYGDVRIGKWAAENALKIDPSNSSAHVLLCNIYAYEGRWEDFARMKGLMKSSGVRKAPGQSWIEVQNKFHTFSVKDVTHAEATEIYSTLVNLYLQMLDVGRELVQRFPNGIGSSNLKSTPHNFV</sequence>
<feature type="repeat" description="PPR" evidence="2">
    <location>
        <begin position="38"/>
        <end position="72"/>
    </location>
</feature>
<dbReference type="FunFam" id="1.25.40.10:FF:000694">
    <property type="entry name" value="Pentatricopeptide repeat-containing protein At3g50420"/>
    <property type="match status" value="1"/>
</dbReference>
<reference evidence="3" key="2">
    <citation type="submission" date="2020-07" db="EMBL/GenBank/DDBJ databases">
        <authorList>
            <person name="Vera ALvarez R."/>
            <person name="Arias-Moreno D.M."/>
            <person name="Jimenez-Jacinto V."/>
            <person name="Jimenez-Bremont J.F."/>
            <person name="Swaminathan K."/>
            <person name="Moose S.P."/>
            <person name="Guerrero-Gonzalez M.L."/>
            <person name="Marino-Ramirez L."/>
            <person name="Landsman D."/>
            <person name="Rodriguez-Kessler M."/>
            <person name="Delgado-Sanchez P."/>
        </authorList>
    </citation>
    <scope>NUCLEOTIDE SEQUENCE</scope>
    <source>
        <tissue evidence="3">Cladode</tissue>
    </source>
</reference>
<proteinExistence type="predicted"/>
<dbReference type="Gene3D" id="1.25.40.10">
    <property type="entry name" value="Tetratricopeptide repeat domain"/>
    <property type="match status" value="5"/>
</dbReference>
<dbReference type="FunFam" id="1.25.40.10:FF:000351">
    <property type="entry name" value="Pentatricopeptide repeat-containing protein"/>
    <property type="match status" value="1"/>
</dbReference>
<dbReference type="EMBL" id="GISG01002028">
    <property type="protein sequence ID" value="MBA4614331.1"/>
    <property type="molecule type" value="Transcribed_RNA"/>
</dbReference>
<evidence type="ECO:0000256" key="2">
    <source>
        <dbReference type="PROSITE-ProRule" id="PRU00708"/>
    </source>
</evidence>
<dbReference type="InterPro" id="IPR011990">
    <property type="entry name" value="TPR-like_helical_dom_sf"/>
</dbReference>
<dbReference type="GO" id="GO:0003723">
    <property type="term" value="F:RNA binding"/>
    <property type="evidence" value="ECO:0007669"/>
    <property type="project" value="InterPro"/>
</dbReference>
<dbReference type="PANTHER" id="PTHR24015:SF1672">
    <property type="entry name" value="OS06G0506100 PROTEIN"/>
    <property type="match status" value="1"/>
</dbReference>
<reference evidence="3" key="1">
    <citation type="journal article" date="2013" name="J. Plant Res.">
        <title>Effect of fungi and light on seed germination of three Opuntia species from semiarid lands of central Mexico.</title>
        <authorList>
            <person name="Delgado-Sanchez P."/>
            <person name="Jimenez-Bremont J.F."/>
            <person name="Guerrero-Gonzalez Mde L."/>
            <person name="Flores J."/>
        </authorList>
    </citation>
    <scope>NUCLEOTIDE SEQUENCE</scope>
    <source>
        <tissue evidence="3">Cladode</tissue>
    </source>
</reference>
<dbReference type="InterPro" id="IPR046960">
    <property type="entry name" value="PPR_At4g14850-like_plant"/>
</dbReference>
<dbReference type="Pfam" id="PF13041">
    <property type="entry name" value="PPR_2"/>
    <property type="match status" value="4"/>
</dbReference>
<dbReference type="Pfam" id="PF20431">
    <property type="entry name" value="E_motif"/>
    <property type="match status" value="1"/>
</dbReference>
<feature type="repeat" description="PPR" evidence="2">
    <location>
        <begin position="444"/>
        <end position="478"/>
    </location>
</feature>
<evidence type="ECO:0000256" key="1">
    <source>
        <dbReference type="ARBA" id="ARBA00022737"/>
    </source>
</evidence>
<name>A0A7C8YBM7_OPUST</name>
<dbReference type="InterPro" id="IPR002885">
    <property type="entry name" value="PPR_rpt"/>
</dbReference>
<accession>A0A7C8YBM7</accession>